<dbReference type="InterPro" id="IPR046532">
    <property type="entry name" value="DUF6597"/>
</dbReference>
<dbReference type="InterPro" id="IPR050204">
    <property type="entry name" value="AraC_XylS_family_regulators"/>
</dbReference>
<gene>
    <name evidence="5" type="ORF">JQV55_18525</name>
</gene>
<protein>
    <submittedName>
        <fullName evidence="5">Helix-turn-helix transcriptional regulator</fullName>
    </submittedName>
</protein>
<evidence type="ECO:0000313" key="5">
    <source>
        <dbReference type="EMBL" id="MBM1715571.1"/>
    </source>
</evidence>
<dbReference type="AlphaFoldDB" id="A0AAE2W109"/>
<feature type="domain" description="HTH araC/xylS-type" evidence="4">
    <location>
        <begin position="156"/>
        <end position="243"/>
    </location>
</feature>
<dbReference type="InterPro" id="IPR018060">
    <property type="entry name" value="HTH_AraC"/>
</dbReference>
<keyword evidence="2" id="KW-0238">DNA-binding</keyword>
<dbReference type="GO" id="GO:0043565">
    <property type="term" value="F:sequence-specific DNA binding"/>
    <property type="evidence" value="ECO:0007669"/>
    <property type="project" value="InterPro"/>
</dbReference>
<keyword evidence="3" id="KW-0804">Transcription</keyword>
<dbReference type="EMBL" id="JAFBRM010000007">
    <property type="protein sequence ID" value="MBM1715571.1"/>
    <property type="molecule type" value="Genomic_DNA"/>
</dbReference>
<name>A0AAE2W109_9RHOB</name>
<evidence type="ECO:0000259" key="4">
    <source>
        <dbReference type="PROSITE" id="PS01124"/>
    </source>
</evidence>
<dbReference type="PANTHER" id="PTHR46796">
    <property type="entry name" value="HTH-TYPE TRANSCRIPTIONAL ACTIVATOR RHAS-RELATED"/>
    <property type="match status" value="1"/>
</dbReference>
<sequence length="246" mass="27942">MYNPKGNGKEKSVREVAFTEVEPPAHLQGIVHRFLELNTHGDLPEDYRFHALPDACTYVVFDQLNRDITGLARLRAQSEEFNLGKSFHFINIRFLPGVWQGAPEQLAQGMVNLPYAGDLPLLEINRKLAARKFGDIQDLLVGLVEHLIDQKLVAPNPVTERIFQHLDDILTVGDMAELSNLSPRQLQRTLKKTTGFAPHDLLKILRLQQSLNGNDTWSYADQSHFIHSFRKATGYTPGKYARKFDV</sequence>
<evidence type="ECO:0000256" key="2">
    <source>
        <dbReference type="ARBA" id="ARBA00023125"/>
    </source>
</evidence>
<dbReference type="Proteomes" id="UP000732193">
    <property type="component" value="Unassembled WGS sequence"/>
</dbReference>
<dbReference type="RefSeq" id="WP_203243337.1">
    <property type="nucleotide sequence ID" value="NZ_JAFBRH010000007.1"/>
</dbReference>
<accession>A0AAE2W109</accession>
<proteinExistence type="predicted"/>
<keyword evidence="1" id="KW-0805">Transcription regulation</keyword>
<evidence type="ECO:0000256" key="3">
    <source>
        <dbReference type="ARBA" id="ARBA00023163"/>
    </source>
</evidence>
<dbReference type="GO" id="GO:0003700">
    <property type="term" value="F:DNA-binding transcription factor activity"/>
    <property type="evidence" value="ECO:0007669"/>
    <property type="project" value="InterPro"/>
</dbReference>
<evidence type="ECO:0000313" key="6">
    <source>
        <dbReference type="Proteomes" id="UP000732193"/>
    </source>
</evidence>
<dbReference type="Gene3D" id="1.10.10.60">
    <property type="entry name" value="Homeodomain-like"/>
    <property type="match status" value="2"/>
</dbReference>
<evidence type="ECO:0000256" key="1">
    <source>
        <dbReference type="ARBA" id="ARBA00023015"/>
    </source>
</evidence>
<comment type="caution">
    <text evidence="5">The sequence shown here is derived from an EMBL/GenBank/DDBJ whole genome shotgun (WGS) entry which is preliminary data.</text>
</comment>
<reference evidence="5 6" key="1">
    <citation type="submission" date="2021-01" db="EMBL/GenBank/DDBJ databases">
        <title>Diatom-associated Roseobacters Show Island Model of Population Structure.</title>
        <authorList>
            <person name="Qu L."/>
            <person name="Feng X."/>
            <person name="Chen Y."/>
            <person name="Li L."/>
            <person name="Wang X."/>
            <person name="Hu Z."/>
            <person name="Wang H."/>
            <person name="Luo H."/>
        </authorList>
    </citation>
    <scope>NUCLEOTIDE SEQUENCE [LARGE SCALE GENOMIC DNA]</scope>
    <source>
        <strain evidence="5 6">TR60-84</strain>
    </source>
</reference>
<organism evidence="5 6">
    <name type="scientific">Sulfitobacter geojensis</name>
    <dbReference type="NCBI Taxonomy" id="1342299"/>
    <lineage>
        <taxon>Bacteria</taxon>
        <taxon>Pseudomonadati</taxon>
        <taxon>Pseudomonadota</taxon>
        <taxon>Alphaproteobacteria</taxon>
        <taxon>Rhodobacterales</taxon>
        <taxon>Roseobacteraceae</taxon>
        <taxon>Sulfitobacter</taxon>
    </lineage>
</organism>
<keyword evidence="6" id="KW-1185">Reference proteome</keyword>
<dbReference type="Pfam" id="PF20240">
    <property type="entry name" value="DUF6597"/>
    <property type="match status" value="1"/>
</dbReference>
<dbReference type="SMART" id="SM00342">
    <property type="entry name" value="HTH_ARAC"/>
    <property type="match status" value="1"/>
</dbReference>
<dbReference type="PROSITE" id="PS01124">
    <property type="entry name" value="HTH_ARAC_FAMILY_2"/>
    <property type="match status" value="1"/>
</dbReference>